<dbReference type="InterPro" id="IPR008928">
    <property type="entry name" value="6-hairpin_glycosidase_sf"/>
</dbReference>
<dbReference type="OrthoDB" id="9984024at2759"/>
<dbReference type="GO" id="GO:0016787">
    <property type="term" value="F:hydrolase activity"/>
    <property type="evidence" value="ECO:0007669"/>
    <property type="project" value="UniProtKB-KW"/>
</dbReference>
<dbReference type="EMBL" id="KE148181">
    <property type="protein sequence ID" value="EPE02312.1"/>
    <property type="molecule type" value="Genomic_DNA"/>
</dbReference>
<accession>S3BPK4</accession>
<dbReference type="Proteomes" id="UP000016923">
    <property type="component" value="Unassembled WGS sequence"/>
</dbReference>
<reference evidence="2 3" key="1">
    <citation type="journal article" date="2013" name="BMC Genomics">
        <title>The genome and transcriptome of the pine saprophyte Ophiostoma piceae, and a comparison with the bark beetle-associated pine pathogen Grosmannia clavigera.</title>
        <authorList>
            <person name="Haridas S."/>
            <person name="Wang Y."/>
            <person name="Lim L."/>
            <person name="Massoumi Alamouti S."/>
            <person name="Jackman S."/>
            <person name="Docking R."/>
            <person name="Robertson G."/>
            <person name="Birol I."/>
            <person name="Bohlmann J."/>
            <person name="Breuil C."/>
        </authorList>
    </citation>
    <scope>NUCLEOTIDE SEQUENCE [LARGE SCALE GENOMIC DNA]</scope>
    <source>
        <strain evidence="2 3">UAMH 11346</strain>
    </source>
</reference>
<feature type="region of interest" description="Disordered" evidence="1">
    <location>
        <begin position="1"/>
        <end position="60"/>
    </location>
</feature>
<dbReference type="VEuPathDB" id="FungiDB:F503_06512"/>
<feature type="compositionally biased region" description="Basic and acidic residues" evidence="1">
    <location>
        <begin position="16"/>
        <end position="51"/>
    </location>
</feature>
<gene>
    <name evidence="2" type="ORF">F503_06512</name>
</gene>
<protein>
    <submittedName>
        <fullName evidence="2">Glycoside hydrolase family 76 protein</fullName>
    </submittedName>
</protein>
<dbReference type="eggNOG" id="ENOG502S9QC">
    <property type="taxonomic scope" value="Eukaryota"/>
</dbReference>
<dbReference type="Gene3D" id="1.50.10.20">
    <property type="match status" value="1"/>
</dbReference>
<dbReference type="InterPro" id="IPR053169">
    <property type="entry name" value="MUG_Protein"/>
</dbReference>
<dbReference type="AlphaFoldDB" id="S3BPK4"/>
<evidence type="ECO:0000256" key="1">
    <source>
        <dbReference type="SAM" id="MobiDB-lite"/>
    </source>
</evidence>
<dbReference type="SUPFAM" id="SSF48208">
    <property type="entry name" value="Six-hairpin glycosidases"/>
    <property type="match status" value="1"/>
</dbReference>
<dbReference type="PANTHER" id="PTHR47791">
    <property type="entry name" value="MEIOTICALLY UP-REGULATED GENE 191 PROTEIN"/>
    <property type="match status" value="1"/>
</dbReference>
<dbReference type="HOGENOM" id="CLU_411080_0_0_1"/>
<keyword evidence="2" id="KW-0378">Hydrolase</keyword>
<dbReference type="InterPro" id="IPR005198">
    <property type="entry name" value="Glyco_hydro_76"/>
</dbReference>
<dbReference type="PANTHER" id="PTHR47791:SF1">
    <property type="entry name" value="ENDO MANNANASE, GH76 FAMILY (EUROFUNG)"/>
    <property type="match status" value="1"/>
</dbReference>
<dbReference type="Pfam" id="PF03663">
    <property type="entry name" value="Glyco_hydro_76"/>
    <property type="match status" value="1"/>
</dbReference>
<evidence type="ECO:0000313" key="2">
    <source>
        <dbReference type="EMBL" id="EPE02312.1"/>
    </source>
</evidence>
<evidence type="ECO:0000313" key="3">
    <source>
        <dbReference type="Proteomes" id="UP000016923"/>
    </source>
</evidence>
<dbReference type="STRING" id="1262450.S3BPK4"/>
<name>S3BPK4_OPHP1</name>
<sequence>MKDAVWVGGERGGQGRGHEEEASIKRMRIADERQEKNKVHGRGVDRTDRSSPARTRPSLPPRLGPIQRLLAWTTITYNVDPAWIWMDWTSIMSWLSRRRGPIHALPTAVLTHSSLRSASNSSSTPLPLFHVPISSSPSRPSRHLSPHHSSFAPSRWPIASSILQPVFLVLSSFLTILVICRLCPLSPFSSADSFVFPAVCSSNVSDDRSFLDLTCCSSLVASSARTISCPRASSSLSSSLSPSSYSLPSPLTSYSPTLLYLLSLLYLPPIMVVNGGSFAARALSLLSARINPGYADDSGASMDVLQKWYNSGDGLWDTTGWWNSANVLTVLGDFARRGGSSSAHHDIIVNTMSNTFSQAQQVTNSVIKTVDTHGLVHSTYTRVKSNMTLEDRGFHSFINDYYDDEGWWALAWIRAYDVTNNLDYLNMAITIVNDMTGGWSSTPCGGGIWWSKDKKYKNAIANELYLAVVASLANRLGSQKDTLVSMAVSQWQWFQSTGMINSRGSINDGLTINDDGSCVNNNDIVWSYNQGVILGGLVELYTANGDTSLIASAVSIAKAAISELSVNGILHDGCDRNGGSCGADGATFKGVFLRNLGYLVRVDIVDNDSRNQFKTFIQQNADSIWNNDRNSDGQLGLSWSGPPDSGNTPNAGTHASAMDCLVAAASVL</sequence>
<organism evidence="2 3">
    <name type="scientific">Ophiostoma piceae (strain UAMH 11346)</name>
    <name type="common">Sap stain fungus</name>
    <dbReference type="NCBI Taxonomy" id="1262450"/>
    <lineage>
        <taxon>Eukaryota</taxon>
        <taxon>Fungi</taxon>
        <taxon>Dikarya</taxon>
        <taxon>Ascomycota</taxon>
        <taxon>Pezizomycotina</taxon>
        <taxon>Sordariomycetes</taxon>
        <taxon>Sordariomycetidae</taxon>
        <taxon>Ophiostomatales</taxon>
        <taxon>Ophiostomataceae</taxon>
        <taxon>Ophiostoma</taxon>
    </lineage>
</organism>
<dbReference type="GO" id="GO:0005975">
    <property type="term" value="P:carbohydrate metabolic process"/>
    <property type="evidence" value="ECO:0007669"/>
    <property type="project" value="InterPro"/>
</dbReference>
<proteinExistence type="predicted"/>
<keyword evidence="3" id="KW-1185">Reference proteome</keyword>